<dbReference type="Proteomes" id="UP000683429">
    <property type="component" value="Chromosome"/>
</dbReference>
<feature type="signal peptide" evidence="5">
    <location>
        <begin position="1"/>
        <end position="25"/>
    </location>
</feature>
<feature type="chain" id="PRO_5011554111" evidence="5">
    <location>
        <begin position="26"/>
        <end position="434"/>
    </location>
</feature>
<dbReference type="STRING" id="1333845.SAMN04487895_10423"/>
<evidence type="ECO:0000256" key="3">
    <source>
        <dbReference type="ARBA" id="ARBA00022729"/>
    </source>
</evidence>
<dbReference type="GO" id="GO:0042956">
    <property type="term" value="P:maltodextrin transmembrane transport"/>
    <property type="evidence" value="ECO:0007669"/>
    <property type="project" value="TreeGrafter"/>
</dbReference>
<reference evidence="6 9" key="2">
    <citation type="submission" date="2021-06" db="EMBL/GenBank/DDBJ databases">
        <title>Whole genome sequence of Paenibacillus sophorae DSM23020 for comparative genomics.</title>
        <authorList>
            <person name="Kim M.-J."/>
            <person name="Lee G."/>
            <person name="Shin J.-H."/>
        </authorList>
    </citation>
    <scope>NUCLEOTIDE SEQUENCE [LARGE SCALE GENOMIC DNA]</scope>
    <source>
        <strain evidence="6 9">DSM 23020</strain>
    </source>
</reference>
<dbReference type="GO" id="GO:0055052">
    <property type="term" value="C:ATP-binding cassette (ABC) transporter complex, substrate-binding subunit-containing"/>
    <property type="evidence" value="ECO:0007669"/>
    <property type="project" value="TreeGrafter"/>
</dbReference>
<sequence>MTKKMGLVVLSLMLMFTLAACGANSANSTNSAQPSEGANSSSAPAEAATDELTPEPGAKLIFWHPKTPFSEYAVQEFQKKYNIPVTLQDVGYDAILNKYKADGPAGKGADVFVLGSLDLGDAVKSGSVLPNDYFEEDTKNMMLDQAIQSFTWDGILYGYPSYAYLPAIFINKDLVKDAKFETWDDIKAFAKKFNDIQNNKYGFFFEANTKDSAYPFMAAEGGYYFGKDGTDASDIGINNEGAVKGLEYFKSLKEILPLKAADASGDVKTSLWEQGKIAMIMDGTWNSGRYKKLPFKVESMPLPNMPDGKMAPVMTGVGGFFVGSYTQYPNAAKLFANFLMSEEMQMKINEVTGFLPLAKNLQNEELYKDDPVTLGFIRQLKQSHFYPIIPEMKVLAYSDTIITPAIEQIWDGADVKSSLDKAAQSLKDSIAGSQ</sequence>
<reference evidence="7 8" key="1">
    <citation type="submission" date="2016-10" db="EMBL/GenBank/DDBJ databases">
        <authorList>
            <person name="de Groot N.N."/>
        </authorList>
    </citation>
    <scope>NUCLEOTIDE SEQUENCE [LARGE SCALE GENOMIC DNA]</scope>
    <source>
        <strain evidence="7 8">CGMCC 1.10238</strain>
    </source>
</reference>
<proteinExistence type="inferred from homology"/>
<dbReference type="GO" id="GO:1901982">
    <property type="term" value="F:maltose binding"/>
    <property type="evidence" value="ECO:0007669"/>
    <property type="project" value="TreeGrafter"/>
</dbReference>
<dbReference type="PANTHER" id="PTHR30061:SF50">
    <property type="entry name" value="MALTOSE_MALTODEXTRIN-BINDING PERIPLASMIC PROTEIN"/>
    <property type="match status" value="1"/>
</dbReference>
<protein>
    <submittedName>
        <fullName evidence="7">Arabinogalactan oligomer / maltooligosaccharide transport system substrate-binding protein</fullName>
    </submittedName>
    <submittedName>
        <fullName evidence="6">Extracellular solute-binding protein</fullName>
    </submittedName>
</protein>
<dbReference type="AlphaFoldDB" id="A0A1H8KVA4"/>
<feature type="compositionally biased region" description="Polar residues" evidence="4">
    <location>
        <begin position="27"/>
        <end position="43"/>
    </location>
</feature>
<dbReference type="Gene3D" id="3.40.190.10">
    <property type="entry name" value="Periplasmic binding protein-like II"/>
    <property type="match status" value="2"/>
</dbReference>
<dbReference type="InterPro" id="IPR006059">
    <property type="entry name" value="SBP"/>
</dbReference>
<dbReference type="GO" id="GO:0015768">
    <property type="term" value="P:maltose transport"/>
    <property type="evidence" value="ECO:0007669"/>
    <property type="project" value="TreeGrafter"/>
</dbReference>
<dbReference type="PROSITE" id="PS51257">
    <property type="entry name" value="PROKAR_LIPOPROTEIN"/>
    <property type="match status" value="1"/>
</dbReference>
<feature type="region of interest" description="Disordered" evidence="4">
    <location>
        <begin position="27"/>
        <end position="50"/>
    </location>
</feature>
<evidence type="ECO:0000256" key="5">
    <source>
        <dbReference type="SAM" id="SignalP"/>
    </source>
</evidence>
<comment type="similarity">
    <text evidence="1">Belongs to the bacterial solute-binding protein 1 family.</text>
</comment>
<dbReference type="EMBL" id="FODH01000004">
    <property type="protein sequence ID" value="SEN96837.1"/>
    <property type="molecule type" value="Genomic_DNA"/>
</dbReference>
<dbReference type="Pfam" id="PF13416">
    <property type="entry name" value="SBP_bac_8"/>
    <property type="match status" value="1"/>
</dbReference>
<gene>
    <name evidence="6" type="ORF">KP014_10665</name>
    <name evidence="7" type="ORF">SAMN04487895_10423</name>
</gene>
<dbReference type="PANTHER" id="PTHR30061">
    <property type="entry name" value="MALTOSE-BINDING PERIPLASMIC PROTEIN"/>
    <property type="match status" value="1"/>
</dbReference>
<dbReference type="Proteomes" id="UP000198809">
    <property type="component" value="Unassembled WGS sequence"/>
</dbReference>
<evidence type="ECO:0000256" key="1">
    <source>
        <dbReference type="ARBA" id="ARBA00008520"/>
    </source>
</evidence>
<organism evidence="7 8">
    <name type="scientific">Paenibacillus sophorae</name>
    <dbReference type="NCBI Taxonomy" id="1333845"/>
    <lineage>
        <taxon>Bacteria</taxon>
        <taxon>Bacillati</taxon>
        <taxon>Bacillota</taxon>
        <taxon>Bacilli</taxon>
        <taxon>Bacillales</taxon>
        <taxon>Paenibacillaceae</taxon>
        <taxon>Paenibacillus</taxon>
    </lineage>
</organism>
<evidence type="ECO:0000313" key="7">
    <source>
        <dbReference type="EMBL" id="SEN96837.1"/>
    </source>
</evidence>
<evidence type="ECO:0000313" key="8">
    <source>
        <dbReference type="Proteomes" id="UP000198809"/>
    </source>
</evidence>
<evidence type="ECO:0000256" key="4">
    <source>
        <dbReference type="SAM" id="MobiDB-lite"/>
    </source>
</evidence>
<dbReference type="EMBL" id="CP076607">
    <property type="protein sequence ID" value="QWU17553.1"/>
    <property type="molecule type" value="Genomic_DNA"/>
</dbReference>
<evidence type="ECO:0000313" key="6">
    <source>
        <dbReference type="EMBL" id="QWU17553.1"/>
    </source>
</evidence>
<accession>A0A1H8KVA4</accession>
<keyword evidence="9" id="KW-1185">Reference proteome</keyword>
<evidence type="ECO:0000256" key="2">
    <source>
        <dbReference type="ARBA" id="ARBA00022448"/>
    </source>
</evidence>
<keyword evidence="3 5" id="KW-0732">Signal</keyword>
<evidence type="ECO:0000313" key="9">
    <source>
        <dbReference type="Proteomes" id="UP000683429"/>
    </source>
</evidence>
<name>A0A1H8KVA4_9BACL</name>
<dbReference type="RefSeq" id="WP_036601713.1">
    <property type="nucleotide sequence ID" value="NZ_CP076607.1"/>
</dbReference>
<keyword evidence="2" id="KW-0813">Transport</keyword>
<dbReference type="SUPFAM" id="SSF53850">
    <property type="entry name" value="Periplasmic binding protein-like II"/>
    <property type="match status" value="1"/>
</dbReference>
<dbReference type="OrthoDB" id="9766758at2"/>